<dbReference type="InterPro" id="IPR041183">
    <property type="entry name" value="Cyclophilin-like"/>
</dbReference>
<dbReference type="EMBL" id="CP076607">
    <property type="protein sequence ID" value="QWU13759.1"/>
    <property type="molecule type" value="Genomic_DNA"/>
</dbReference>
<organism evidence="3 4">
    <name type="scientific">Paenibacillus sophorae</name>
    <dbReference type="NCBI Taxonomy" id="1333845"/>
    <lineage>
        <taxon>Bacteria</taxon>
        <taxon>Bacillati</taxon>
        <taxon>Bacillota</taxon>
        <taxon>Bacilli</taxon>
        <taxon>Bacillales</taxon>
        <taxon>Paenibacillaceae</taxon>
        <taxon>Paenibacillus</taxon>
    </lineage>
</organism>
<accession>A0A1H8W277</accession>
<evidence type="ECO:0000313" key="5">
    <source>
        <dbReference type="Proteomes" id="UP000683429"/>
    </source>
</evidence>
<gene>
    <name evidence="2" type="ORF">KP014_17470</name>
    <name evidence="3" type="ORF">SAMN04487895_13112</name>
</gene>
<protein>
    <recommendedName>
        <fullName evidence="1">Cyclophilin-like domain-containing protein</fullName>
    </recommendedName>
</protein>
<evidence type="ECO:0000259" key="1">
    <source>
        <dbReference type="Pfam" id="PF18050"/>
    </source>
</evidence>
<dbReference type="STRING" id="1333845.SAMN04487895_13112"/>
<evidence type="ECO:0000313" key="3">
    <source>
        <dbReference type="EMBL" id="SEP21731.1"/>
    </source>
</evidence>
<evidence type="ECO:0000313" key="2">
    <source>
        <dbReference type="EMBL" id="QWU13759.1"/>
    </source>
</evidence>
<name>A0A1H8W277_9BACL</name>
<dbReference type="InterPro" id="IPR029000">
    <property type="entry name" value="Cyclophilin-like_dom_sf"/>
</dbReference>
<feature type="domain" description="Cyclophilin-like" evidence="1">
    <location>
        <begin position="4"/>
        <end position="40"/>
    </location>
</feature>
<dbReference type="Pfam" id="PF18050">
    <property type="entry name" value="Cyclophil_like2"/>
    <property type="match status" value="1"/>
</dbReference>
<evidence type="ECO:0000313" key="4">
    <source>
        <dbReference type="Proteomes" id="UP000198809"/>
    </source>
</evidence>
<dbReference type="AlphaFoldDB" id="A0A1H8W277"/>
<dbReference type="Proteomes" id="UP000198809">
    <property type="component" value="Unassembled WGS sequence"/>
</dbReference>
<dbReference type="SUPFAM" id="SSF50891">
    <property type="entry name" value="Cyclophilin-like"/>
    <property type="match status" value="1"/>
</dbReference>
<dbReference type="EMBL" id="FODH01000031">
    <property type="protein sequence ID" value="SEP21731.1"/>
    <property type="molecule type" value="Genomic_DNA"/>
</dbReference>
<proteinExistence type="predicted"/>
<reference evidence="2 5" key="2">
    <citation type="submission" date="2021-06" db="EMBL/GenBank/DDBJ databases">
        <title>Whole genome sequence of Paenibacillus sophorae DSM23020 for comparative genomics.</title>
        <authorList>
            <person name="Kim M.-J."/>
            <person name="Lee G."/>
            <person name="Shin J.-H."/>
        </authorList>
    </citation>
    <scope>NUCLEOTIDE SEQUENCE [LARGE SCALE GENOMIC DNA]</scope>
    <source>
        <strain evidence="2 5">DSM 23020</strain>
    </source>
</reference>
<reference evidence="3 4" key="1">
    <citation type="submission" date="2016-10" db="EMBL/GenBank/DDBJ databases">
        <authorList>
            <person name="de Groot N.N."/>
        </authorList>
    </citation>
    <scope>NUCLEOTIDE SEQUENCE [LARGE SCALE GENOMIC DNA]</scope>
    <source>
        <strain evidence="3 4">CGMCC 1.10238</strain>
    </source>
</reference>
<sequence>MKKLFYSDFSYSSGLISLGRIDSGIETLANMNGEFTVTVEVLE</sequence>
<dbReference type="Proteomes" id="UP000683429">
    <property type="component" value="Chromosome"/>
</dbReference>
<keyword evidence="5" id="KW-1185">Reference proteome</keyword>
<dbReference type="RefSeq" id="WP_175491977.1">
    <property type="nucleotide sequence ID" value="NZ_CP076607.1"/>
</dbReference>